<feature type="chain" id="PRO_5019156031" evidence="3">
    <location>
        <begin position="28"/>
        <end position="1168"/>
    </location>
</feature>
<feature type="signal peptide" evidence="3">
    <location>
        <begin position="1"/>
        <end position="27"/>
    </location>
</feature>
<evidence type="ECO:0000313" key="4">
    <source>
        <dbReference type="EMBL" id="VEU34004.1"/>
    </source>
</evidence>
<accession>A0A448YW44</accession>
<keyword evidence="5" id="KW-1185">Reference proteome</keyword>
<evidence type="ECO:0000256" key="3">
    <source>
        <dbReference type="SAM" id="SignalP"/>
    </source>
</evidence>
<organism evidence="4 5">
    <name type="scientific">Pseudo-nitzschia multistriata</name>
    <dbReference type="NCBI Taxonomy" id="183589"/>
    <lineage>
        <taxon>Eukaryota</taxon>
        <taxon>Sar</taxon>
        <taxon>Stramenopiles</taxon>
        <taxon>Ochrophyta</taxon>
        <taxon>Bacillariophyta</taxon>
        <taxon>Bacillariophyceae</taxon>
        <taxon>Bacillariophycidae</taxon>
        <taxon>Bacillariales</taxon>
        <taxon>Bacillariaceae</taxon>
        <taxon>Pseudo-nitzschia</taxon>
    </lineage>
</organism>
<dbReference type="Proteomes" id="UP000291116">
    <property type="component" value="Unassembled WGS sequence"/>
</dbReference>
<name>A0A448YW44_9STRA</name>
<keyword evidence="2" id="KW-1133">Transmembrane helix</keyword>
<feature type="transmembrane region" description="Helical" evidence="2">
    <location>
        <begin position="1074"/>
        <end position="1097"/>
    </location>
</feature>
<gene>
    <name evidence="4" type="ORF">PSNMU_V1.4_AUG-EV-PASAV3_0007320</name>
</gene>
<feature type="compositionally biased region" description="Basic and acidic residues" evidence="1">
    <location>
        <begin position="1108"/>
        <end position="1140"/>
    </location>
</feature>
<dbReference type="AlphaFoldDB" id="A0A448YW44"/>
<sequence length="1168" mass="131742">MYLQRIIHPALPGFFFLLIARCGVATAQKLAVFVGPHETHTGTTTFLSKHAASDGTGDPEFNGWSWPTVHENDIDSSPQHAFDFLVKEQDDEGIQNVLIDAIRSARKTSQKGTFIGSLDFDKVGTNPYSGYDAVEALKRVVDELGVSTDDVIVVVTYRTPRVDQWADVWKNHFEAESYQDFICSDEQSKKRWEWLDTSMNPFKIAKAYHDRDWNVLVVDKESTVRSGKDVANVVACWAMEDENCQDGWINGFDRSVQNITSTGHLIDELEHTDHRNLERLFLLRDCYNVGQLSGSSRFVLLDDGNEGFSSLAKECKNWSANSYKMLSNTSFLMNAIQSQKYCEQDDIDVPSLLAEIYESDVLETLASLGSSTEEDRSSSNSVSEDDTEKEPWVSPADDNPNKRLVVFVGPHETDAVGVTKFFVDYASTSGDSERSSSFDGWIWPSVNNDLIKKPPHRVFDLLVQYPSDEDIQRAVIEAIVDSWKIATNGVIIGSLDFDKTGENPYSDYDPIKALKRVVEALGISSSQVIVSVTYSSPRIDQWSAVWNNHFDTNGYENFVCSDGVESSKRWEWLDTVMNPFKIAKTYRDQGWDVVVIDQEGTINDGLEVAHVIACEVMKSVKCDGGWVTGLKSAVSNQLITYPMDSLAEEDRWDLEQIFRERDCFFKYQLKHESNFSIIHQHTAWSSCSNQHQSFYRKFANTDFVLDLLRSQKQCGENIVDVSKMLRKKMTPNEQKELLIFVGPHETSAVPVTKFFVDHASDKGGTNHSPSFDGWAWPVIDSEILGDIQSHRTFDLLLSDASKRPVQNIILNGIRDSWNNALDGVIIGSLNLDRVGENPYSGYDALGAIQRVVEKLGISDDDVTIALNYRSNRLDHLSAVWWNHFEAESFEEFVCSNAQAEKRWEWIDTVLNPLKLANAYHEEGWKVAMIDQEGTANAGGDVAHALACNLMIGVDCGTGRVRGLENETIDVPSTYKIEDLDELQRTEFETLLQMRDCYYRYTLEQDGKFLIVNKDALWGSCSRKNYALYEKLANTDVLLYEMRSLQGCGDIEPSIFSGNLFDRDTLASSKSSRTVVIGSVVFSTAVFALGAAFVWQLLRKGREAKRNGTEGIFRDGTHDASQEPAFHDRKENDVEDTKYQDGFDDENEGSKPEATHEKVLEEYDVDVHV</sequence>
<feature type="region of interest" description="Disordered" evidence="1">
    <location>
        <begin position="1108"/>
        <end position="1158"/>
    </location>
</feature>
<feature type="compositionally biased region" description="Basic and acidic residues" evidence="1">
    <location>
        <begin position="1147"/>
        <end position="1158"/>
    </location>
</feature>
<keyword evidence="2" id="KW-0812">Transmembrane</keyword>
<evidence type="ECO:0000256" key="2">
    <source>
        <dbReference type="SAM" id="Phobius"/>
    </source>
</evidence>
<protein>
    <submittedName>
        <fullName evidence="4">Uncharacterized protein</fullName>
    </submittedName>
</protein>
<proteinExistence type="predicted"/>
<keyword evidence="2" id="KW-0472">Membrane</keyword>
<dbReference type="EMBL" id="CAACVS010000015">
    <property type="protein sequence ID" value="VEU34004.1"/>
    <property type="molecule type" value="Genomic_DNA"/>
</dbReference>
<evidence type="ECO:0000256" key="1">
    <source>
        <dbReference type="SAM" id="MobiDB-lite"/>
    </source>
</evidence>
<keyword evidence="3" id="KW-0732">Signal</keyword>
<dbReference type="OrthoDB" id="51105at2759"/>
<feature type="region of interest" description="Disordered" evidence="1">
    <location>
        <begin position="367"/>
        <end position="397"/>
    </location>
</feature>
<evidence type="ECO:0000313" key="5">
    <source>
        <dbReference type="Proteomes" id="UP000291116"/>
    </source>
</evidence>
<reference evidence="4 5" key="1">
    <citation type="submission" date="2019-01" db="EMBL/GenBank/DDBJ databases">
        <authorList>
            <person name="Ferrante I. M."/>
        </authorList>
    </citation>
    <scope>NUCLEOTIDE SEQUENCE [LARGE SCALE GENOMIC DNA]</scope>
    <source>
        <strain evidence="4 5">B856</strain>
    </source>
</reference>